<dbReference type="CDD" id="cd00403">
    <property type="entry name" value="Ribosomal_L1"/>
    <property type="match status" value="1"/>
</dbReference>
<evidence type="ECO:0000256" key="7">
    <source>
        <dbReference type="SAM" id="MobiDB-lite"/>
    </source>
</evidence>
<dbReference type="PROSITE" id="PS01199">
    <property type="entry name" value="RIBOSOMAL_L1"/>
    <property type="match status" value="1"/>
</dbReference>
<comment type="similarity">
    <text evidence="1 6">Belongs to the universal ribosomal protein uL1 family.</text>
</comment>
<dbReference type="Gene3D" id="3.30.190.20">
    <property type="match status" value="1"/>
</dbReference>
<dbReference type="Gene3D" id="3.40.50.790">
    <property type="match status" value="1"/>
</dbReference>
<proteinExistence type="inferred from homology"/>
<keyword evidence="2" id="KW-0699">rRNA-binding</keyword>
<dbReference type="OrthoDB" id="1747252at2759"/>
<name>A0A836BRH3_9CHLO</name>
<dbReference type="InterPro" id="IPR023674">
    <property type="entry name" value="Ribosomal_uL1-like"/>
</dbReference>
<dbReference type="EMBL" id="JAEHOE010000146">
    <property type="protein sequence ID" value="KAG2484648.1"/>
    <property type="molecule type" value="Genomic_DNA"/>
</dbReference>
<evidence type="ECO:0000313" key="9">
    <source>
        <dbReference type="Proteomes" id="UP000612055"/>
    </source>
</evidence>
<feature type="region of interest" description="Disordered" evidence="7">
    <location>
        <begin position="47"/>
        <end position="80"/>
    </location>
</feature>
<dbReference type="GO" id="GO:0019843">
    <property type="term" value="F:rRNA binding"/>
    <property type="evidence" value="ECO:0007669"/>
    <property type="project" value="UniProtKB-KW"/>
</dbReference>
<dbReference type="FunFam" id="3.40.50.790:FF:000001">
    <property type="entry name" value="50S ribosomal protein L1"/>
    <property type="match status" value="1"/>
</dbReference>
<evidence type="ECO:0000256" key="6">
    <source>
        <dbReference type="RuleBase" id="RU000659"/>
    </source>
</evidence>
<organism evidence="8 9">
    <name type="scientific">Edaphochlamys debaryana</name>
    <dbReference type="NCBI Taxonomy" id="47281"/>
    <lineage>
        <taxon>Eukaryota</taxon>
        <taxon>Viridiplantae</taxon>
        <taxon>Chlorophyta</taxon>
        <taxon>core chlorophytes</taxon>
        <taxon>Chlorophyceae</taxon>
        <taxon>CS clade</taxon>
        <taxon>Chlamydomonadales</taxon>
        <taxon>Chlamydomonadales incertae sedis</taxon>
        <taxon>Edaphochlamys</taxon>
    </lineage>
</organism>
<dbReference type="GO" id="GO:0015934">
    <property type="term" value="C:large ribosomal subunit"/>
    <property type="evidence" value="ECO:0007669"/>
    <property type="project" value="InterPro"/>
</dbReference>
<evidence type="ECO:0000256" key="5">
    <source>
        <dbReference type="ARBA" id="ARBA00023274"/>
    </source>
</evidence>
<dbReference type="Pfam" id="PF00687">
    <property type="entry name" value="Ribosomal_L1"/>
    <property type="match status" value="1"/>
</dbReference>
<accession>A0A836BRH3</accession>
<dbReference type="InterPro" id="IPR023673">
    <property type="entry name" value="Ribosomal_uL1_CS"/>
</dbReference>
<dbReference type="NCBIfam" id="TIGR01169">
    <property type="entry name" value="rplA_bact"/>
    <property type="match status" value="1"/>
</dbReference>
<dbReference type="PANTHER" id="PTHR36427:SF3">
    <property type="entry name" value="LARGE RIBOSOMAL SUBUNIT PROTEIN UL1M"/>
    <property type="match status" value="1"/>
</dbReference>
<dbReference type="SUPFAM" id="SSF56808">
    <property type="entry name" value="Ribosomal protein L1"/>
    <property type="match status" value="1"/>
</dbReference>
<dbReference type="AlphaFoldDB" id="A0A836BRH3"/>
<evidence type="ECO:0000256" key="3">
    <source>
        <dbReference type="ARBA" id="ARBA00022884"/>
    </source>
</evidence>
<protein>
    <recommendedName>
        <fullName evidence="6">Ribosomal protein</fullName>
    </recommendedName>
</protein>
<dbReference type="InterPro" id="IPR016095">
    <property type="entry name" value="Ribosomal_uL1_3-a/b-sand"/>
</dbReference>
<evidence type="ECO:0000256" key="4">
    <source>
        <dbReference type="ARBA" id="ARBA00022980"/>
    </source>
</evidence>
<dbReference type="PANTHER" id="PTHR36427">
    <property type="entry name" value="54S RIBOSOMAL PROTEIN L1, MITOCHONDRIAL"/>
    <property type="match status" value="1"/>
</dbReference>
<evidence type="ECO:0000313" key="8">
    <source>
        <dbReference type="EMBL" id="KAG2484648.1"/>
    </source>
</evidence>
<keyword evidence="4 6" id="KW-0689">Ribosomal protein</keyword>
<dbReference type="InterPro" id="IPR005878">
    <property type="entry name" value="Ribosom_uL1_bac-type"/>
</dbReference>
<keyword evidence="9" id="KW-1185">Reference proteome</keyword>
<dbReference type="GO" id="GO:0003735">
    <property type="term" value="F:structural constituent of ribosome"/>
    <property type="evidence" value="ECO:0007669"/>
    <property type="project" value="InterPro"/>
</dbReference>
<gene>
    <name evidence="8" type="ORF">HYH03_016601</name>
</gene>
<dbReference type="InterPro" id="IPR028364">
    <property type="entry name" value="Ribosomal_uL1/biogenesis"/>
</dbReference>
<evidence type="ECO:0000256" key="2">
    <source>
        <dbReference type="ARBA" id="ARBA00022730"/>
    </source>
</evidence>
<keyword evidence="5 6" id="KW-0687">Ribonucleoprotein</keyword>
<dbReference type="Proteomes" id="UP000612055">
    <property type="component" value="Unassembled WGS sequence"/>
</dbReference>
<evidence type="ECO:0000256" key="1">
    <source>
        <dbReference type="ARBA" id="ARBA00010531"/>
    </source>
</evidence>
<reference evidence="8" key="1">
    <citation type="journal article" date="2020" name="bioRxiv">
        <title>Comparative genomics of Chlamydomonas.</title>
        <authorList>
            <person name="Craig R.J."/>
            <person name="Hasan A.R."/>
            <person name="Ness R.W."/>
            <person name="Keightley P.D."/>
        </authorList>
    </citation>
    <scope>NUCLEOTIDE SEQUENCE</scope>
    <source>
        <strain evidence="8">CCAP 11/70</strain>
    </source>
</reference>
<dbReference type="GO" id="GO:0006412">
    <property type="term" value="P:translation"/>
    <property type="evidence" value="ECO:0007669"/>
    <property type="project" value="InterPro"/>
</dbReference>
<comment type="caution">
    <text evidence="8">The sequence shown here is derived from an EMBL/GenBank/DDBJ whole genome shotgun (WGS) entry which is preliminary data.</text>
</comment>
<keyword evidence="3" id="KW-0694">RNA-binding</keyword>
<sequence>MASFALQQRLLQPTAVRRCPAPFRAPVQPRLLPLRAAALEDFEEVDVAPAKQQQNVRREKPRSKRFKAMQVKTPGRTSELDPKEAIKLAKATASTKFTESMEFHARMGLDPKFSDQQLRATVSLPFGTGKELRVAVLTQNDNIAKAKEAGADVVGGDDLIEKINGGFMEFDKLIATPDMMPKVAKLGRVLGPRGLMPNPKAGTVTTDVAGTVRDFKGGKVEYRLDKTGNLHVLFGRADFKEEDLLFNLKAVQESIDTNRPPGAKGVYWKSMYVCSTMGPSLRLSVSALQNAKGKPE</sequence>
<dbReference type="HAMAP" id="MF_01318_B">
    <property type="entry name" value="Ribosomal_uL1_B"/>
    <property type="match status" value="1"/>
</dbReference>